<gene>
    <name evidence="5" type="ORF">RFI_13161</name>
</gene>
<feature type="region of interest" description="Disordered" evidence="2">
    <location>
        <begin position="14"/>
        <end position="37"/>
    </location>
</feature>
<dbReference type="SUPFAM" id="SSF57850">
    <property type="entry name" value="RING/U-box"/>
    <property type="match status" value="1"/>
</dbReference>
<keyword evidence="1" id="KW-0863">Zinc-finger</keyword>
<proteinExistence type="predicted"/>
<comment type="caution">
    <text evidence="5">The sequence shown here is derived from an EMBL/GenBank/DDBJ whole genome shotgun (WGS) entry which is preliminary data.</text>
</comment>
<keyword evidence="6" id="KW-1185">Reference proteome</keyword>
<dbReference type="Proteomes" id="UP000023152">
    <property type="component" value="Unassembled WGS sequence"/>
</dbReference>
<dbReference type="Gene3D" id="3.30.40.10">
    <property type="entry name" value="Zinc/RING finger domain, C3HC4 (zinc finger)"/>
    <property type="match status" value="1"/>
</dbReference>
<dbReference type="InterPro" id="IPR013083">
    <property type="entry name" value="Znf_RING/FYVE/PHD"/>
</dbReference>
<dbReference type="GO" id="GO:0008270">
    <property type="term" value="F:zinc ion binding"/>
    <property type="evidence" value="ECO:0007669"/>
    <property type="project" value="UniProtKB-KW"/>
</dbReference>
<evidence type="ECO:0000256" key="1">
    <source>
        <dbReference type="PROSITE-ProRule" id="PRU00175"/>
    </source>
</evidence>
<organism evidence="5 6">
    <name type="scientific">Reticulomyxa filosa</name>
    <dbReference type="NCBI Taxonomy" id="46433"/>
    <lineage>
        <taxon>Eukaryota</taxon>
        <taxon>Sar</taxon>
        <taxon>Rhizaria</taxon>
        <taxon>Retaria</taxon>
        <taxon>Foraminifera</taxon>
        <taxon>Monothalamids</taxon>
        <taxon>Reticulomyxidae</taxon>
        <taxon>Reticulomyxa</taxon>
    </lineage>
</organism>
<keyword evidence="3" id="KW-0812">Transmembrane</keyword>
<evidence type="ECO:0000313" key="6">
    <source>
        <dbReference type="Proteomes" id="UP000023152"/>
    </source>
</evidence>
<feature type="transmembrane region" description="Helical" evidence="3">
    <location>
        <begin position="190"/>
        <end position="208"/>
    </location>
</feature>
<dbReference type="AlphaFoldDB" id="X6NE35"/>
<keyword evidence="1" id="KW-0479">Metal-binding</keyword>
<reference evidence="5 6" key="1">
    <citation type="journal article" date="2013" name="Curr. Biol.">
        <title>The Genome of the Foraminiferan Reticulomyxa filosa.</title>
        <authorList>
            <person name="Glockner G."/>
            <person name="Hulsmann N."/>
            <person name="Schleicher M."/>
            <person name="Noegel A.A."/>
            <person name="Eichinger L."/>
            <person name="Gallinger C."/>
            <person name="Pawlowski J."/>
            <person name="Sierra R."/>
            <person name="Euteneuer U."/>
            <person name="Pillet L."/>
            <person name="Moustafa A."/>
            <person name="Platzer M."/>
            <person name="Groth M."/>
            <person name="Szafranski K."/>
            <person name="Schliwa M."/>
        </authorList>
    </citation>
    <scope>NUCLEOTIDE SEQUENCE [LARGE SCALE GENOMIC DNA]</scope>
</reference>
<accession>X6NE35</accession>
<dbReference type="EMBL" id="ASPP01009530">
    <property type="protein sequence ID" value="ETO23999.1"/>
    <property type="molecule type" value="Genomic_DNA"/>
</dbReference>
<feature type="compositionally biased region" description="Basic and acidic residues" evidence="2">
    <location>
        <begin position="25"/>
        <end position="37"/>
    </location>
</feature>
<evidence type="ECO:0000259" key="4">
    <source>
        <dbReference type="PROSITE" id="PS50089"/>
    </source>
</evidence>
<dbReference type="PANTHER" id="PTHR15315">
    <property type="entry name" value="RING FINGER PROTEIN 41, 151"/>
    <property type="match status" value="1"/>
</dbReference>
<dbReference type="OrthoDB" id="8062037at2759"/>
<sequence length="282" mass="32817">TIVYEQHGFVYVKKKKKKTTDGSTENEKKKKETETLSKSKEKSKLESELSCMICSDLIVHPITLYCCKQVLCHECIICWLWEHESCPHCRKILSKIAIVHAEINKDMQDKVNQYVRDLCAKGGVLETLAYEKRRAESSDYITASQLQITIDRQEGTQRINEHSTTFARLLPSAFIIIDLSTSNNERQIPHGQVTFFYLFICFFFLFCLQPNQTHNNNKNICIYEPTNTNPREEAKGNEEKQSHRETDDDDDEDYIPNRDAETEAEMKVLRDVDVHRDVLDDL</sequence>
<keyword evidence="1" id="KW-0862">Zinc</keyword>
<dbReference type="PROSITE" id="PS50089">
    <property type="entry name" value="ZF_RING_2"/>
    <property type="match status" value="1"/>
</dbReference>
<dbReference type="InterPro" id="IPR001841">
    <property type="entry name" value="Znf_RING"/>
</dbReference>
<dbReference type="PANTHER" id="PTHR15315:SF26">
    <property type="entry name" value="E3 UBIQUITIN-PROTEIN LIGASE NRDP1"/>
    <property type="match status" value="1"/>
</dbReference>
<protein>
    <recommendedName>
        <fullName evidence="4">RING-type domain-containing protein</fullName>
    </recommendedName>
</protein>
<keyword evidence="3" id="KW-1133">Transmembrane helix</keyword>
<evidence type="ECO:0000313" key="5">
    <source>
        <dbReference type="EMBL" id="ETO23999.1"/>
    </source>
</evidence>
<feature type="domain" description="RING-type" evidence="4">
    <location>
        <begin position="51"/>
        <end position="90"/>
    </location>
</feature>
<keyword evidence="3" id="KW-0472">Membrane</keyword>
<name>X6NE35_RETFI</name>
<evidence type="ECO:0000256" key="2">
    <source>
        <dbReference type="SAM" id="MobiDB-lite"/>
    </source>
</evidence>
<feature type="non-terminal residue" evidence="5">
    <location>
        <position position="1"/>
    </location>
</feature>
<evidence type="ECO:0000256" key="3">
    <source>
        <dbReference type="SAM" id="Phobius"/>
    </source>
</evidence>
<feature type="compositionally biased region" description="Basic and acidic residues" evidence="2">
    <location>
        <begin position="230"/>
        <end position="246"/>
    </location>
</feature>
<feature type="region of interest" description="Disordered" evidence="2">
    <location>
        <begin position="222"/>
        <end position="262"/>
    </location>
</feature>